<keyword evidence="5" id="KW-0732">Signal</keyword>
<dbReference type="GO" id="GO:0004181">
    <property type="term" value="F:metallocarboxypeptidase activity"/>
    <property type="evidence" value="ECO:0007669"/>
    <property type="project" value="InterPro"/>
</dbReference>
<dbReference type="Gene3D" id="3.40.630.10">
    <property type="entry name" value="Zn peptidases"/>
    <property type="match status" value="1"/>
</dbReference>
<keyword evidence="7" id="KW-0645">Protease</keyword>
<dbReference type="PANTHER" id="PTHR11532">
    <property type="entry name" value="PROTEASE M14 CARBOXYPEPTIDASE"/>
    <property type="match status" value="1"/>
</dbReference>
<protein>
    <submittedName>
        <fullName evidence="7">Carboxypeptidase D</fullName>
    </submittedName>
</protein>
<dbReference type="PROSITE" id="PS52035">
    <property type="entry name" value="PEPTIDASE_M14"/>
    <property type="match status" value="1"/>
</dbReference>
<dbReference type="SMART" id="SM00631">
    <property type="entry name" value="Zn_pept"/>
    <property type="match status" value="1"/>
</dbReference>
<evidence type="ECO:0000256" key="1">
    <source>
        <dbReference type="ARBA" id="ARBA00005988"/>
    </source>
</evidence>
<feature type="active site" description="Proton donor/acceptor" evidence="3">
    <location>
        <position position="295"/>
    </location>
</feature>
<feature type="chain" id="PRO_5001611035" evidence="5">
    <location>
        <begin position="20"/>
        <end position="449"/>
    </location>
</feature>
<gene>
    <name evidence="7" type="primary">CPD</name>
    <name evidence="7" type="ORF">TSPGSL018_10628</name>
</gene>
<evidence type="ECO:0000259" key="6">
    <source>
        <dbReference type="PROSITE" id="PS52035"/>
    </source>
</evidence>
<dbReference type="GO" id="GO:0005615">
    <property type="term" value="C:extracellular space"/>
    <property type="evidence" value="ECO:0007669"/>
    <property type="project" value="TreeGrafter"/>
</dbReference>
<feature type="domain" description="Peptidase M14" evidence="6">
    <location>
        <begin position="42"/>
        <end position="325"/>
    </location>
</feature>
<dbReference type="EMBL" id="GBEZ01004979">
    <property type="protein sequence ID" value="JAC80283.1"/>
    <property type="molecule type" value="Transcribed_RNA"/>
</dbReference>
<proteinExistence type="inferred from homology"/>
<dbReference type="GO" id="GO:0016485">
    <property type="term" value="P:protein processing"/>
    <property type="evidence" value="ECO:0007669"/>
    <property type="project" value="TreeGrafter"/>
</dbReference>
<keyword evidence="2" id="KW-0325">Glycoprotein</keyword>
<keyword evidence="7" id="KW-0121">Carboxypeptidase</keyword>
<dbReference type="GO" id="GO:0006518">
    <property type="term" value="P:peptide metabolic process"/>
    <property type="evidence" value="ECO:0007669"/>
    <property type="project" value="TreeGrafter"/>
</dbReference>
<name>A0A061S7Q8_9CHLO</name>
<evidence type="ECO:0000256" key="3">
    <source>
        <dbReference type="PROSITE-ProRule" id="PRU01379"/>
    </source>
</evidence>
<evidence type="ECO:0000256" key="5">
    <source>
        <dbReference type="SAM" id="SignalP"/>
    </source>
</evidence>
<evidence type="ECO:0000256" key="4">
    <source>
        <dbReference type="SAM" id="MobiDB-lite"/>
    </source>
</evidence>
<feature type="region of interest" description="Disordered" evidence="4">
    <location>
        <begin position="414"/>
        <end position="449"/>
    </location>
</feature>
<dbReference type="GO" id="GO:0008270">
    <property type="term" value="F:zinc ion binding"/>
    <property type="evidence" value="ECO:0007669"/>
    <property type="project" value="InterPro"/>
</dbReference>
<dbReference type="PANTHER" id="PTHR11532:SF57">
    <property type="entry name" value="CARBOXYPEPTIDASE D, B"/>
    <property type="match status" value="1"/>
</dbReference>
<dbReference type="Pfam" id="PF00246">
    <property type="entry name" value="Peptidase_M14"/>
    <property type="match status" value="1"/>
</dbReference>
<dbReference type="CDD" id="cd11308">
    <property type="entry name" value="Peptidase_M14NE-CP-C_like"/>
    <property type="match status" value="1"/>
</dbReference>
<reference evidence="7" key="1">
    <citation type="submission" date="2014-05" db="EMBL/GenBank/DDBJ databases">
        <title>The transcriptome of the halophilic microalga Tetraselmis sp. GSL018 isolated from the Great Salt Lake, Utah.</title>
        <authorList>
            <person name="Jinkerson R.E."/>
            <person name="D'Adamo S."/>
            <person name="Posewitz M.C."/>
        </authorList>
    </citation>
    <scope>NUCLEOTIDE SEQUENCE</scope>
    <source>
        <strain evidence="7">GSL018</strain>
    </source>
</reference>
<sequence>MPRLLCFVLAFRAIFSSNADSTHPQPLKFDLSPSSPDQILQRYFSNEQLGQYLQNYAKRCSNISRLFSIGKSASGRWNLWALEISNNPGTDEPKPYVKLVANMHGNEPSGRQLLLQLAEELCTRYSSDPEVASLVDGFHVMILPTMNPDGFERRMRPNIQGKDLNRDFPDPIQAAMGRGWSDNLAPTGREAPETRAVMDWARSHHFVAGVSMHEGAVVANYPWDGSLDRRTHYSASPDDAAFRHLATVYAQRNKDMAASKEFPGGVTNGAAWYPLYGGMQDWNYLAADCMEITLELSQRKFPDKSLLPGLWEANRDALVALLTAAAYGGAWGTVVGTAGGAEPTPLAAEIRVAGISKAIRASRFGDFYRPLAPGNYTVTASAAGYMAQSKEVAIPRDGSGARLEFVLPSAGDRDLQGRAGGCGTAVPSTEAGEGGVPGPSCRGGESASA</sequence>
<dbReference type="SUPFAM" id="SSF49464">
    <property type="entry name" value="Carboxypeptidase regulatory domain-like"/>
    <property type="match status" value="1"/>
</dbReference>
<dbReference type="Gene3D" id="2.60.40.1120">
    <property type="entry name" value="Carboxypeptidase-like, regulatory domain"/>
    <property type="match status" value="1"/>
</dbReference>
<accession>A0A061S7Q8</accession>
<dbReference type="SUPFAM" id="SSF53187">
    <property type="entry name" value="Zn-dependent exopeptidases"/>
    <property type="match status" value="1"/>
</dbReference>
<dbReference type="PRINTS" id="PR00765">
    <property type="entry name" value="CRBOXYPTASEA"/>
</dbReference>
<comment type="similarity">
    <text evidence="1 3">Belongs to the peptidase M14 family.</text>
</comment>
<organism evidence="7">
    <name type="scientific">Tetraselmis sp. GSL018</name>
    <dbReference type="NCBI Taxonomy" id="582737"/>
    <lineage>
        <taxon>Eukaryota</taxon>
        <taxon>Viridiplantae</taxon>
        <taxon>Chlorophyta</taxon>
        <taxon>core chlorophytes</taxon>
        <taxon>Chlorodendrophyceae</taxon>
        <taxon>Chlorodendrales</taxon>
        <taxon>Chlorodendraceae</taxon>
        <taxon>Tetraselmis</taxon>
    </lineage>
</organism>
<dbReference type="AlphaFoldDB" id="A0A061S7Q8"/>
<feature type="signal peptide" evidence="5">
    <location>
        <begin position="1"/>
        <end position="19"/>
    </location>
</feature>
<evidence type="ECO:0000256" key="2">
    <source>
        <dbReference type="ARBA" id="ARBA00023180"/>
    </source>
</evidence>
<evidence type="ECO:0000313" key="7">
    <source>
        <dbReference type="EMBL" id="JAC80283.1"/>
    </source>
</evidence>
<keyword evidence="7" id="KW-0378">Hydrolase</keyword>
<dbReference type="InterPro" id="IPR008969">
    <property type="entry name" value="CarboxyPept-like_regulatory"/>
</dbReference>
<dbReference type="InterPro" id="IPR050753">
    <property type="entry name" value="Peptidase_M14_domain"/>
</dbReference>
<dbReference type="InterPro" id="IPR000834">
    <property type="entry name" value="Peptidase_M14"/>
</dbReference>